<evidence type="ECO:0000256" key="2">
    <source>
        <dbReference type="ARBA" id="ARBA00022475"/>
    </source>
</evidence>
<evidence type="ECO:0000256" key="3">
    <source>
        <dbReference type="ARBA" id="ARBA00022692"/>
    </source>
</evidence>
<dbReference type="InterPro" id="IPR002797">
    <property type="entry name" value="Polysacc_synth"/>
</dbReference>
<keyword evidence="4 6" id="KW-1133">Transmembrane helix</keyword>
<feature type="transmembrane region" description="Helical" evidence="6">
    <location>
        <begin position="48"/>
        <end position="66"/>
    </location>
</feature>
<reference evidence="7 8" key="1">
    <citation type="submission" date="2015-12" db="EMBL/GenBank/DDBJ databases">
        <title>Haloprofundus marisrubri gen. nov., sp. nov., an extremely halophilic archaeon isolated from the Discovery deep brine-seawater interface in the Red Sea.</title>
        <authorList>
            <person name="Zhang G."/>
            <person name="Stingl U."/>
            <person name="Rashid M."/>
        </authorList>
    </citation>
    <scope>NUCLEOTIDE SEQUENCE [LARGE SCALE GENOMIC DNA]</scope>
    <source>
        <strain evidence="7 8">SB9</strain>
    </source>
</reference>
<dbReference type="Proteomes" id="UP000054387">
    <property type="component" value="Unassembled WGS sequence"/>
</dbReference>
<feature type="transmembrane region" description="Helical" evidence="6">
    <location>
        <begin position="86"/>
        <end position="113"/>
    </location>
</feature>
<dbReference type="InterPro" id="IPR050833">
    <property type="entry name" value="Poly_Biosynth_Transport"/>
</dbReference>
<dbReference type="PANTHER" id="PTHR30250:SF27">
    <property type="entry name" value="POLYSACCHARIDE BIOSYNTHESIS PROTEIN"/>
    <property type="match status" value="1"/>
</dbReference>
<feature type="transmembrane region" description="Helical" evidence="6">
    <location>
        <begin position="365"/>
        <end position="388"/>
    </location>
</feature>
<comment type="caution">
    <text evidence="7">The sequence shown here is derived from an EMBL/GenBank/DDBJ whole genome shotgun (WGS) entry which is preliminary data.</text>
</comment>
<dbReference type="EMBL" id="LOPU01000038">
    <property type="protein sequence ID" value="KTG07827.1"/>
    <property type="molecule type" value="Genomic_DNA"/>
</dbReference>
<keyword evidence="5 6" id="KW-0472">Membrane</keyword>
<evidence type="ECO:0000256" key="5">
    <source>
        <dbReference type="ARBA" id="ARBA00023136"/>
    </source>
</evidence>
<sequence length="505" mass="54240">MGSSGDELKSLLSSASLVIVGGLVGSTGKLAERVIIGRELSPADYGEVSIGLAVLTFVTTLSLVGFTQGVPRYLSRYESDEERRGVWVSGIVLAGAIAVVVGAGVFASAGFLTENLLDNADSVRLIQLFGLAVPFVVGMQIGVGAIRGHENTVYKTYVQDLLYPIGRIVLIFGLLSLGYGVVMVGYAYLVAAIAAFVLSHVLLSRLMRLRGQFRTHTREMLRFSAPLVISTVMSTMLTQTDTLMLGYFRASEEAGMYSAAYTLGTGMLVVLSAFGFLYLPLASRLDSDGQRDDVGVIYQTTTKWVYIITFPAFLTFVVFPRDILRIVFGSAYESAALALIIVSIGFFLSAAVGRDRETLSALGETNYILVGNVAGFVFNFLVNLVLIPQYGMEGAAFTSAVSMAIVHVVVCGILKLRFDITPFSNESVRTFVLLPVVLIPPALVLSNWVSLSALTLLPFLVVTGLLGIGVVTVGGALQAEDLVVVEFVEDRTGVRIPLVRRYFPA</sequence>
<dbReference type="PANTHER" id="PTHR30250">
    <property type="entry name" value="PST FAMILY PREDICTED COLANIC ACID TRANSPORTER"/>
    <property type="match status" value="1"/>
</dbReference>
<dbReference type="AlphaFoldDB" id="A0A0W1R3E4"/>
<accession>A0A0W1R3E4</accession>
<gene>
    <name evidence="7" type="ORF">AUR64_02010</name>
</gene>
<keyword evidence="3 6" id="KW-0812">Transmembrane</keyword>
<feature type="transmembrane region" description="Helical" evidence="6">
    <location>
        <begin position="394"/>
        <end position="416"/>
    </location>
</feature>
<evidence type="ECO:0000256" key="4">
    <source>
        <dbReference type="ARBA" id="ARBA00022989"/>
    </source>
</evidence>
<feature type="transmembrane region" description="Helical" evidence="6">
    <location>
        <begin position="223"/>
        <end position="248"/>
    </location>
</feature>
<dbReference type="CDD" id="cd13128">
    <property type="entry name" value="MATE_Wzx_like"/>
    <property type="match status" value="1"/>
</dbReference>
<keyword evidence="8" id="KW-1185">Reference proteome</keyword>
<organism evidence="7 8">
    <name type="scientific">Haloprofundus marisrubri</name>
    <dbReference type="NCBI Taxonomy" id="1514971"/>
    <lineage>
        <taxon>Archaea</taxon>
        <taxon>Methanobacteriati</taxon>
        <taxon>Methanobacteriota</taxon>
        <taxon>Stenosarchaea group</taxon>
        <taxon>Halobacteria</taxon>
        <taxon>Halobacteriales</taxon>
        <taxon>Haloferacaceae</taxon>
        <taxon>Haloprofundus</taxon>
    </lineage>
</organism>
<name>A0A0W1R3E4_9EURY</name>
<evidence type="ECO:0000256" key="6">
    <source>
        <dbReference type="SAM" id="Phobius"/>
    </source>
</evidence>
<dbReference type="RefSeq" id="WP_058583467.1">
    <property type="nucleotide sequence ID" value="NZ_LOPU01000038.1"/>
</dbReference>
<feature type="transmembrane region" description="Helical" evidence="6">
    <location>
        <begin position="185"/>
        <end position="203"/>
    </location>
</feature>
<feature type="transmembrane region" description="Helical" evidence="6">
    <location>
        <begin position="125"/>
        <end position="149"/>
    </location>
</feature>
<proteinExistence type="predicted"/>
<evidence type="ECO:0000256" key="1">
    <source>
        <dbReference type="ARBA" id="ARBA00004651"/>
    </source>
</evidence>
<dbReference type="STRING" id="1514971.AUR64_02010"/>
<dbReference type="OrthoDB" id="19148at2157"/>
<feature type="transmembrane region" description="Helical" evidence="6">
    <location>
        <begin position="455"/>
        <end position="477"/>
    </location>
</feature>
<evidence type="ECO:0000313" key="7">
    <source>
        <dbReference type="EMBL" id="KTG07827.1"/>
    </source>
</evidence>
<feature type="transmembrane region" description="Helical" evidence="6">
    <location>
        <begin position="260"/>
        <end position="283"/>
    </location>
</feature>
<evidence type="ECO:0000313" key="8">
    <source>
        <dbReference type="Proteomes" id="UP000054387"/>
    </source>
</evidence>
<keyword evidence="2" id="KW-1003">Cell membrane</keyword>
<feature type="transmembrane region" description="Helical" evidence="6">
    <location>
        <begin position="428"/>
        <end position="449"/>
    </location>
</feature>
<dbReference type="GO" id="GO:0005886">
    <property type="term" value="C:plasma membrane"/>
    <property type="evidence" value="ECO:0007669"/>
    <property type="project" value="UniProtKB-SubCell"/>
</dbReference>
<dbReference type="Pfam" id="PF01943">
    <property type="entry name" value="Polysacc_synt"/>
    <property type="match status" value="1"/>
</dbReference>
<feature type="transmembrane region" description="Helical" evidence="6">
    <location>
        <begin position="304"/>
        <end position="323"/>
    </location>
</feature>
<feature type="transmembrane region" description="Helical" evidence="6">
    <location>
        <begin position="335"/>
        <end position="353"/>
    </location>
</feature>
<protein>
    <submittedName>
        <fullName evidence="7">Polysaccharide biosynthesis protein</fullName>
    </submittedName>
</protein>
<comment type="subcellular location">
    <subcellularLocation>
        <location evidence="1">Cell membrane</location>
        <topology evidence="1">Multi-pass membrane protein</topology>
    </subcellularLocation>
</comment>